<feature type="modified residue" description="N6-(pyridoxal phosphate)lysine" evidence="5">
    <location>
        <position position="269"/>
    </location>
</feature>
<dbReference type="AlphaFoldDB" id="A0A117MLE2"/>
<evidence type="ECO:0000256" key="3">
    <source>
        <dbReference type="ARBA" id="ARBA00023002"/>
    </source>
</evidence>
<evidence type="ECO:0000256" key="1">
    <source>
        <dbReference type="ARBA" id="ARBA00003788"/>
    </source>
</evidence>
<dbReference type="HAMAP" id="MF_00713">
    <property type="entry name" value="GcvPB"/>
    <property type="match status" value="1"/>
</dbReference>
<dbReference type="PANTHER" id="PTHR11773:SF1">
    <property type="entry name" value="GLYCINE DEHYDROGENASE (DECARBOXYLATING), MITOCHONDRIAL"/>
    <property type="match status" value="1"/>
</dbReference>
<evidence type="ECO:0000259" key="7">
    <source>
        <dbReference type="Pfam" id="PF21478"/>
    </source>
</evidence>
<dbReference type="GO" id="GO:0005829">
    <property type="term" value="C:cytosol"/>
    <property type="evidence" value="ECO:0007669"/>
    <property type="project" value="TreeGrafter"/>
</dbReference>
<evidence type="ECO:0000256" key="5">
    <source>
        <dbReference type="HAMAP-Rule" id="MF_00713"/>
    </source>
</evidence>
<dbReference type="EC" id="1.4.4.2" evidence="5"/>
<name>A0A117MLE2_CHLLI</name>
<dbReference type="NCBIfam" id="NF003346">
    <property type="entry name" value="PRK04366.1"/>
    <property type="match status" value="1"/>
</dbReference>
<dbReference type="Gene3D" id="3.90.1150.10">
    <property type="entry name" value="Aspartate Aminotransferase, domain 1"/>
    <property type="match status" value="1"/>
</dbReference>
<dbReference type="SUPFAM" id="SSF53383">
    <property type="entry name" value="PLP-dependent transferases"/>
    <property type="match status" value="1"/>
</dbReference>
<dbReference type="GO" id="GO:0030170">
    <property type="term" value="F:pyridoxal phosphate binding"/>
    <property type="evidence" value="ECO:0007669"/>
    <property type="project" value="TreeGrafter"/>
</dbReference>
<dbReference type="Proteomes" id="UP000053937">
    <property type="component" value="Unassembled WGS sequence"/>
</dbReference>
<dbReference type="Pfam" id="PF21478">
    <property type="entry name" value="GcvP2_C"/>
    <property type="match status" value="1"/>
</dbReference>
<dbReference type="FunFam" id="3.90.1150.10:FF:000014">
    <property type="entry name" value="Probable glycine dehydrogenase (decarboxylating) subunit 2"/>
    <property type="match status" value="1"/>
</dbReference>
<organism evidence="8 9">
    <name type="scientific">Chlorobium limicola</name>
    <dbReference type="NCBI Taxonomy" id="1092"/>
    <lineage>
        <taxon>Bacteria</taxon>
        <taxon>Pseudomonadati</taxon>
        <taxon>Chlorobiota</taxon>
        <taxon>Chlorobiia</taxon>
        <taxon>Chlorobiales</taxon>
        <taxon>Chlorobiaceae</taxon>
        <taxon>Chlorobium/Pelodictyon group</taxon>
        <taxon>Chlorobium</taxon>
    </lineage>
</organism>
<keyword evidence="3 5" id="KW-0560">Oxidoreductase</keyword>
<keyword evidence="9" id="KW-1185">Reference proteome</keyword>
<evidence type="ECO:0000259" key="6">
    <source>
        <dbReference type="Pfam" id="PF00266"/>
    </source>
</evidence>
<dbReference type="InterPro" id="IPR000192">
    <property type="entry name" value="Aminotrans_V_dom"/>
</dbReference>
<evidence type="ECO:0000313" key="9">
    <source>
        <dbReference type="Proteomes" id="UP000053937"/>
    </source>
</evidence>
<comment type="catalytic activity">
    <reaction evidence="4 5">
        <text>N(6)-[(R)-lipoyl]-L-lysyl-[glycine-cleavage complex H protein] + glycine + H(+) = N(6)-[(R)-S(8)-aminomethyldihydrolipoyl]-L-lysyl-[glycine-cleavage complex H protein] + CO2</text>
        <dbReference type="Rhea" id="RHEA:24304"/>
        <dbReference type="Rhea" id="RHEA-COMP:10494"/>
        <dbReference type="Rhea" id="RHEA-COMP:10495"/>
        <dbReference type="ChEBI" id="CHEBI:15378"/>
        <dbReference type="ChEBI" id="CHEBI:16526"/>
        <dbReference type="ChEBI" id="CHEBI:57305"/>
        <dbReference type="ChEBI" id="CHEBI:83099"/>
        <dbReference type="ChEBI" id="CHEBI:83143"/>
        <dbReference type="EC" id="1.4.4.2"/>
    </reaction>
</comment>
<sequence length="486" mass="53028">MIEKLIFDLSREGRKGYSLSGNDIPELSVEAVLPDKFLRTEPADLPEVPESEVVRHFIRLSNMNYHVDKNMYPLGSCTMKYNPKVNDAACDLTGFSELHPLQPEETVQGALQMMYELSGMLAEIAGMAAVTLQPAAGAHGELTGILLIKKYHEARGAKRGKLLVVDSAHGTNPASAAIAGYEIISVSSNADGRTDLGDLKAKLDGEVAALMLTNPNTIGLFEKDILTIAQMVHENGSLLYMDGANMNALLGITRPGDMGFDVVHYNLHKSFSAPHGGGGPGSGPVGVCEKLIPYLPVPVIDRIETPEGSSYRLNTNHPESIGRMMNFYGNFAVLIRAYTYIRMLGGAGLRRVSENAIINANYLLARLDSRYDLPYPKPVLHEFCLSGDRQKKAHGVKTLDIAKRLLDYGYHAPTIYFPLIVSEALMIEPTETETRETLDLFAEALLCIADEAENSPELILSAPVNTPVKKLDEAQASRQLNICCQG</sequence>
<dbReference type="Pfam" id="PF00266">
    <property type="entry name" value="Aminotran_5"/>
    <property type="match status" value="1"/>
</dbReference>
<evidence type="ECO:0000256" key="4">
    <source>
        <dbReference type="ARBA" id="ARBA00049026"/>
    </source>
</evidence>
<evidence type="ECO:0000256" key="2">
    <source>
        <dbReference type="ARBA" id="ARBA00022898"/>
    </source>
</evidence>
<dbReference type="Gene3D" id="3.40.640.10">
    <property type="entry name" value="Type I PLP-dependent aspartate aminotransferase-like (Major domain)"/>
    <property type="match status" value="1"/>
</dbReference>
<keyword evidence="2 5" id="KW-0663">Pyridoxal phosphate</keyword>
<dbReference type="FunFam" id="3.40.640.10:FF:000224">
    <property type="entry name" value="Probable glycine dehydrogenase (decarboxylating) subunit 2"/>
    <property type="match status" value="1"/>
</dbReference>
<dbReference type="GO" id="GO:0005960">
    <property type="term" value="C:glycine cleavage complex"/>
    <property type="evidence" value="ECO:0007669"/>
    <property type="project" value="TreeGrafter"/>
</dbReference>
<dbReference type="InterPro" id="IPR049316">
    <property type="entry name" value="GDC-P_C"/>
</dbReference>
<dbReference type="InterPro" id="IPR015421">
    <property type="entry name" value="PyrdxlP-dep_Trfase_major"/>
</dbReference>
<dbReference type="EMBL" id="LMBR01000179">
    <property type="protein sequence ID" value="KUL23827.1"/>
    <property type="molecule type" value="Genomic_DNA"/>
</dbReference>
<comment type="cofactor">
    <cofactor evidence="5">
        <name>pyridoxal 5'-phosphate</name>
        <dbReference type="ChEBI" id="CHEBI:597326"/>
    </cofactor>
</comment>
<dbReference type="GO" id="GO:0004375">
    <property type="term" value="F:glycine dehydrogenase (decarboxylating) activity"/>
    <property type="evidence" value="ECO:0007669"/>
    <property type="project" value="UniProtKB-EC"/>
</dbReference>
<dbReference type="Gene3D" id="6.20.440.10">
    <property type="match status" value="1"/>
</dbReference>
<comment type="function">
    <text evidence="1 5">The glycine cleavage system catalyzes the degradation of glycine. The P protein binds the alpha-amino group of glycine through its pyridoxal phosphate cofactor; CO(2) is released and the remaining methylamine moiety is then transferred to the lipoamide cofactor of the H protein.</text>
</comment>
<dbReference type="OrthoDB" id="9801272at2"/>
<dbReference type="GO" id="GO:0019464">
    <property type="term" value="P:glycine decarboxylation via glycine cleavage system"/>
    <property type="evidence" value="ECO:0007669"/>
    <property type="project" value="UniProtKB-UniRule"/>
</dbReference>
<protein>
    <recommendedName>
        <fullName evidence="5">Probable glycine dehydrogenase (decarboxylating) subunit 2</fullName>
        <ecNumber evidence="5">1.4.4.2</ecNumber>
    </recommendedName>
    <alternativeName>
        <fullName evidence="5">Glycine cleavage system P-protein subunit 2</fullName>
    </alternativeName>
    <alternativeName>
        <fullName evidence="5">Glycine decarboxylase subunit 2</fullName>
    </alternativeName>
    <alternativeName>
        <fullName evidence="5">Glycine dehydrogenase (aminomethyl-transferring) subunit 2</fullName>
    </alternativeName>
</protein>
<comment type="similarity">
    <text evidence="5">Belongs to the GcvP family. C-terminal subunit subfamily.</text>
</comment>
<feature type="domain" description="Aminotransferase class V" evidence="6">
    <location>
        <begin position="161"/>
        <end position="276"/>
    </location>
</feature>
<dbReference type="InterPro" id="IPR020581">
    <property type="entry name" value="GDC_P"/>
</dbReference>
<comment type="subunit">
    <text evidence="5">The glycine cleavage system is composed of four proteins: P, T, L and H. In this organism, the P 'protein' is a heterodimer of two subunits.</text>
</comment>
<dbReference type="RefSeq" id="WP_059139257.1">
    <property type="nucleotide sequence ID" value="NZ_LMBR01000179.1"/>
</dbReference>
<dbReference type="InterPro" id="IPR015422">
    <property type="entry name" value="PyrdxlP-dep_Trfase_small"/>
</dbReference>
<reference evidence="8 9" key="1">
    <citation type="submission" date="2015-10" db="EMBL/GenBank/DDBJ databases">
        <title>Draft Genome Sequence of Chlorobium limicola strain Frasassi Growing under Artificial Lighting in the Frasassi Cave System.</title>
        <authorList>
            <person name="Mansor M."/>
            <person name="Macalady J."/>
        </authorList>
    </citation>
    <scope>NUCLEOTIDE SEQUENCE [LARGE SCALE GENOMIC DNA]</scope>
    <source>
        <strain evidence="8 9">Frasassi</strain>
    </source>
</reference>
<feature type="domain" description="Glycine dehydrogenase C-terminal" evidence="7">
    <location>
        <begin position="353"/>
        <end position="454"/>
    </location>
</feature>
<dbReference type="GO" id="GO:0016594">
    <property type="term" value="F:glycine binding"/>
    <property type="evidence" value="ECO:0007669"/>
    <property type="project" value="TreeGrafter"/>
</dbReference>
<dbReference type="InterPro" id="IPR015424">
    <property type="entry name" value="PyrdxlP-dep_Trfase"/>
</dbReference>
<comment type="caution">
    <text evidence="8">The sequence shown here is derived from an EMBL/GenBank/DDBJ whole genome shotgun (WGS) entry which is preliminary data.</text>
</comment>
<evidence type="ECO:0000313" key="8">
    <source>
        <dbReference type="EMBL" id="KUL23827.1"/>
    </source>
</evidence>
<accession>A0A117MLE2</accession>
<dbReference type="PANTHER" id="PTHR11773">
    <property type="entry name" value="GLYCINE DEHYDROGENASE, DECARBOXYLATING"/>
    <property type="match status" value="1"/>
</dbReference>
<proteinExistence type="inferred from homology"/>
<dbReference type="InterPro" id="IPR023012">
    <property type="entry name" value="GcvPB"/>
</dbReference>
<gene>
    <name evidence="5" type="primary">gcvPB</name>
    <name evidence="8" type="ORF">ASB62_07265</name>
</gene>